<evidence type="ECO:0000313" key="1">
    <source>
        <dbReference type="EMBL" id="MDX2913425.1"/>
    </source>
</evidence>
<name>A0ABU4LDP2_9ACTN</name>
<comment type="caution">
    <text evidence="1">The sequence shown here is derived from an EMBL/GenBank/DDBJ whole genome shotgun (WGS) entry which is preliminary data.</text>
</comment>
<keyword evidence="2" id="KW-1185">Reference proteome</keyword>
<protein>
    <submittedName>
        <fullName evidence="1">Phage terminase small subunit P27 family</fullName>
    </submittedName>
</protein>
<dbReference type="InterPro" id="IPR006448">
    <property type="entry name" value="Phage_term_ssu_P27"/>
</dbReference>
<proteinExistence type="predicted"/>
<organism evidence="1 2">
    <name type="scientific">Streptomyces griseiscabiei</name>
    <dbReference type="NCBI Taxonomy" id="2993540"/>
    <lineage>
        <taxon>Bacteria</taxon>
        <taxon>Bacillati</taxon>
        <taxon>Actinomycetota</taxon>
        <taxon>Actinomycetes</taxon>
        <taxon>Kitasatosporales</taxon>
        <taxon>Streptomycetaceae</taxon>
        <taxon>Streptomyces</taxon>
    </lineage>
</organism>
<dbReference type="NCBIfam" id="TIGR01558">
    <property type="entry name" value="sm_term_P27"/>
    <property type="match status" value="1"/>
</dbReference>
<gene>
    <name evidence="1" type="ORF">PV517_32745</name>
</gene>
<accession>A0ABU4LDP2</accession>
<dbReference type="Pfam" id="PF05119">
    <property type="entry name" value="Terminase_4"/>
    <property type="match status" value="1"/>
</dbReference>
<dbReference type="Proteomes" id="UP001271723">
    <property type="component" value="Unassembled WGS sequence"/>
</dbReference>
<sequence>MPARRKTPAIPAGLKILSPEPAVRLAKEAEIGGLGLTWTDQPDILDEAGLEEWERLASVYANDATRFREGERAAVTAYCSYWSAFAAAARDVRDRGPVVEGRSDMDRGRMVKNPATVAMREASQQLRYWARELGLTTDARVRIGFTDADRKDEDDDNPFA</sequence>
<reference evidence="1 2" key="1">
    <citation type="journal article" date="2023" name="Microb. Genom.">
        <title>Mesoterricola silvestris gen. nov., sp. nov., Mesoterricola sediminis sp. nov., Geothrix oryzae sp. nov., Geothrix edaphica sp. nov., Geothrix rubra sp. nov., and Geothrix limicola sp. nov., six novel members of Acidobacteriota isolated from soils.</title>
        <authorList>
            <person name="Weisberg A.J."/>
            <person name="Pearce E."/>
            <person name="Kramer C.G."/>
            <person name="Chang J.H."/>
            <person name="Clarke C.R."/>
        </authorList>
    </citation>
    <scope>NUCLEOTIDE SEQUENCE [LARGE SCALE GENOMIC DNA]</scope>
    <source>
        <strain evidence="1 2">NRRL_B-2795</strain>
    </source>
</reference>
<evidence type="ECO:0000313" key="2">
    <source>
        <dbReference type="Proteomes" id="UP001271723"/>
    </source>
</evidence>
<dbReference type="EMBL" id="JARAVY010000015">
    <property type="protein sequence ID" value="MDX2913425.1"/>
    <property type="molecule type" value="Genomic_DNA"/>
</dbReference>
<dbReference type="RefSeq" id="WP_179202859.1">
    <property type="nucleotide sequence ID" value="NZ_JAGJBZ010000003.1"/>
</dbReference>